<keyword evidence="8" id="KW-0119">Carbohydrate metabolism</keyword>
<dbReference type="PANTHER" id="PTHR43725">
    <property type="entry name" value="UDP-GLUCOSE 4-EPIMERASE"/>
    <property type="match status" value="1"/>
</dbReference>
<dbReference type="Gene3D" id="3.40.50.720">
    <property type="entry name" value="NAD(P)-binding Rossmann-like Domain"/>
    <property type="match status" value="1"/>
</dbReference>
<name>A0AAJ2H374_9HYPH</name>
<proteinExistence type="inferred from homology"/>
<feature type="non-terminal residue" evidence="13">
    <location>
        <position position="1"/>
    </location>
</feature>
<evidence type="ECO:0000256" key="2">
    <source>
        <dbReference type="ARBA" id="ARBA00001911"/>
    </source>
</evidence>
<dbReference type="SUPFAM" id="SSF51735">
    <property type="entry name" value="NAD(P)-binding Rossmann-fold domains"/>
    <property type="match status" value="1"/>
</dbReference>
<comment type="pathway">
    <text evidence="3">Carbohydrate metabolism; galactose metabolism.</text>
</comment>
<gene>
    <name evidence="13" type="ORF">RJJ65_36880</name>
</gene>
<evidence type="ECO:0000256" key="6">
    <source>
        <dbReference type="ARBA" id="ARBA00018569"/>
    </source>
</evidence>
<sequence length="170" mass="18544">KVFNLVFSSSATVYGDSEHWELNESMPVSVPSNNYGYTKLTIEQLLAKTASSDSRWSFANLRYFNPIGAHSSGLIGEDPKGIPNNLLPFVSQVGIGKLPYLSIFGNDYPTPDGTAIRDYIHVIDLASAHLKALQYIQSHCGNHVWNIGTGNGSSVLEIVARFEQVTGKAI</sequence>
<comment type="catalytic activity">
    <reaction evidence="1">
        <text>UDP-alpha-D-glucose = UDP-alpha-D-galactose</text>
        <dbReference type="Rhea" id="RHEA:22168"/>
        <dbReference type="ChEBI" id="CHEBI:58885"/>
        <dbReference type="ChEBI" id="CHEBI:66914"/>
        <dbReference type="EC" id="5.1.3.2"/>
    </reaction>
</comment>
<evidence type="ECO:0000256" key="10">
    <source>
        <dbReference type="ARBA" id="ARBA00031367"/>
    </source>
</evidence>
<evidence type="ECO:0000256" key="11">
    <source>
        <dbReference type="ARBA" id="ARBA00033067"/>
    </source>
</evidence>
<organism evidence="13 14">
    <name type="scientific">Rhizobium hidalgonense</name>
    <dbReference type="NCBI Taxonomy" id="1538159"/>
    <lineage>
        <taxon>Bacteria</taxon>
        <taxon>Pseudomonadati</taxon>
        <taxon>Pseudomonadota</taxon>
        <taxon>Alphaproteobacteria</taxon>
        <taxon>Hyphomicrobiales</taxon>
        <taxon>Rhizobiaceae</taxon>
        <taxon>Rhizobium/Agrobacterium group</taxon>
        <taxon>Rhizobium</taxon>
    </lineage>
</organism>
<evidence type="ECO:0000313" key="13">
    <source>
        <dbReference type="EMBL" id="MDR9778114.1"/>
    </source>
</evidence>
<evidence type="ECO:0000259" key="12">
    <source>
        <dbReference type="Pfam" id="PF01370"/>
    </source>
</evidence>
<keyword evidence="9" id="KW-0413">Isomerase</keyword>
<evidence type="ECO:0000313" key="14">
    <source>
        <dbReference type="Proteomes" id="UP001268610"/>
    </source>
</evidence>
<dbReference type="GO" id="GO:0006012">
    <property type="term" value="P:galactose metabolic process"/>
    <property type="evidence" value="ECO:0007669"/>
    <property type="project" value="UniProtKB-KW"/>
</dbReference>
<dbReference type="GO" id="GO:0005829">
    <property type="term" value="C:cytosol"/>
    <property type="evidence" value="ECO:0007669"/>
    <property type="project" value="TreeGrafter"/>
</dbReference>
<comment type="cofactor">
    <cofactor evidence="2">
        <name>NAD(+)</name>
        <dbReference type="ChEBI" id="CHEBI:57540"/>
    </cofactor>
</comment>
<dbReference type="EMBL" id="JAVLSF010000481">
    <property type="protein sequence ID" value="MDR9778114.1"/>
    <property type="molecule type" value="Genomic_DNA"/>
</dbReference>
<dbReference type="Proteomes" id="UP001268610">
    <property type="component" value="Unassembled WGS sequence"/>
</dbReference>
<dbReference type="PANTHER" id="PTHR43725:SF47">
    <property type="entry name" value="UDP-GLUCOSE 4-EPIMERASE"/>
    <property type="match status" value="1"/>
</dbReference>
<comment type="caution">
    <text evidence="13">The sequence shown here is derived from an EMBL/GenBank/DDBJ whole genome shotgun (WGS) entry which is preliminary data.</text>
</comment>
<dbReference type="Pfam" id="PF01370">
    <property type="entry name" value="Epimerase"/>
    <property type="match status" value="1"/>
</dbReference>
<dbReference type="AlphaFoldDB" id="A0AAJ2H374"/>
<evidence type="ECO:0000256" key="5">
    <source>
        <dbReference type="ARBA" id="ARBA00013189"/>
    </source>
</evidence>
<feature type="non-terminal residue" evidence="13">
    <location>
        <position position="170"/>
    </location>
</feature>
<reference evidence="13" key="1">
    <citation type="submission" date="2023-04" db="EMBL/GenBank/DDBJ databases">
        <title>Genomic characterization of faba bean (Vicia faba) microsymbionts in Mexican soils.</title>
        <authorList>
            <person name="Rivera Orduna F.N."/>
            <person name="Guevara-Luna J."/>
            <person name="Yan J."/>
            <person name="Arroyo-Herrera I."/>
            <person name="Li Y."/>
            <person name="Vasquez-Murrieta M.S."/>
            <person name="Wang E.T."/>
        </authorList>
    </citation>
    <scope>NUCLEOTIDE SEQUENCE</scope>
    <source>
        <strain evidence="13">CH26</strain>
    </source>
</reference>
<keyword evidence="8" id="KW-0299">Galactose metabolism</keyword>
<evidence type="ECO:0000256" key="4">
    <source>
        <dbReference type="ARBA" id="ARBA00007637"/>
    </source>
</evidence>
<accession>A0AAJ2H374</accession>
<evidence type="ECO:0000256" key="8">
    <source>
        <dbReference type="ARBA" id="ARBA00023144"/>
    </source>
</evidence>
<dbReference type="InterPro" id="IPR001509">
    <property type="entry name" value="Epimerase_deHydtase"/>
</dbReference>
<protein>
    <recommendedName>
        <fullName evidence="6">UDP-glucose 4-epimerase</fullName>
        <ecNumber evidence="5">5.1.3.2</ecNumber>
    </recommendedName>
    <alternativeName>
        <fullName evidence="11">Galactowaldenase</fullName>
    </alternativeName>
    <alternativeName>
        <fullName evidence="10">UDP-galactose 4-epimerase</fullName>
    </alternativeName>
</protein>
<dbReference type="InterPro" id="IPR036291">
    <property type="entry name" value="NAD(P)-bd_dom_sf"/>
</dbReference>
<dbReference type="EC" id="5.1.3.2" evidence="5"/>
<dbReference type="Gene3D" id="3.90.25.10">
    <property type="entry name" value="UDP-galactose 4-epimerase, domain 1"/>
    <property type="match status" value="1"/>
</dbReference>
<keyword evidence="7" id="KW-0520">NAD</keyword>
<evidence type="ECO:0000256" key="1">
    <source>
        <dbReference type="ARBA" id="ARBA00000083"/>
    </source>
</evidence>
<dbReference type="GO" id="GO:0003978">
    <property type="term" value="F:UDP-glucose 4-epimerase activity"/>
    <property type="evidence" value="ECO:0007669"/>
    <property type="project" value="UniProtKB-EC"/>
</dbReference>
<comment type="similarity">
    <text evidence="4">Belongs to the NAD(P)-dependent epimerase/dehydratase family.</text>
</comment>
<evidence type="ECO:0000256" key="3">
    <source>
        <dbReference type="ARBA" id="ARBA00004947"/>
    </source>
</evidence>
<dbReference type="RefSeq" id="WP_310866239.1">
    <property type="nucleotide sequence ID" value="NZ_JAVLSF010000481.1"/>
</dbReference>
<evidence type="ECO:0000256" key="7">
    <source>
        <dbReference type="ARBA" id="ARBA00023027"/>
    </source>
</evidence>
<evidence type="ECO:0000256" key="9">
    <source>
        <dbReference type="ARBA" id="ARBA00023235"/>
    </source>
</evidence>
<feature type="domain" description="NAD-dependent epimerase/dehydratase" evidence="12">
    <location>
        <begin position="2"/>
        <end position="148"/>
    </location>
</feature>